<organism evidence="13 14">
    <name type="scientific">Novosphingobium fuchskuhlense</name>
    <dbReference type="NCBI Taxonomy" id="1117702"/>
    <lineage>
        <taxon>Bacteria</taxon>
        <taxon>Pseudomonadati</taxon>
        <taxon>Pseudomonadota</taxon>
        <taxon>Alphaproteobacteria</taxon>
        <taxon>Sphingomonadales</taxon>
        <taxon>Sphingomonadaceae</taxon>
        <taxon>Novosphingobium</taxon>
    </lineage>
</organism>
<dbReference type="Pfam" id="PF03544">
    <property type="entry name" value="TonB_C"/>
    <property type="match status" value="1"/>
</dbReference>
<evidence type="ECO:0000256" key="11">
    <source>
        <dbReference type="SAM" id="Phobius"/>
    </source>
</evidence>
<dbReference type="NCBIfam" id="TIGR01352">
    <property type="entry name" value="tonB_Cterm"/>
    <property type="match status" value="1"/>
</dbReference>
<keyword evidence="8 11" id="KW-1133">Transmembrane helix</keyword>
<feature type="region of interest" description="Disordered" evidence="10">
    <location>
        <begin position="50"/>
        <end position="89"/>
    </location>
</feature>
<keyword evidence="6 11" id="KW-0812">Transmembrane</keyword>
<dbReference type="Gene3D" id="3.30.1150.10">
    <property type="match status" value="1"/>
</dbReference>
<keyword evidence="9 11" id="KW-0472">Membrane</keyword>
<dbReference type="AlphaFoldDB" id="A0A124JWQ8"/>
<dbReference type="InterPro" id="IPR006260">
    <property type="entry name" value="TonB/TolA_C"/>
</dbReference>
<comment type="similarity">
    <text evidence="2">Belongs to the TonB family.</text>
</comment>
<evidence type="ECO:0000256" key="3">
    <source>
        <dbReference type="ARBA" id="ARBA00022448"/>
    </source>
</evidence>
<feature type="transmembrane region" description="Helical" evidence="11">
    <location>
        <begin position="13"/>
        <end position="39"/>
    </location>
</feature>
<evidence type="ECO:0000313" key="13">
    <source>
        <dbReference type="EMBL" id="KUR73595.1"/>
    </source>
</evidence>
<dbReference type="GO" id="GO:0055085">
    <property type="term" value="P:transmembrane transport"/>
    <property type="evidence" value="ECO:0007669"/>
    <property type="project" value="InterPro"/>
</dbReference>
<sequence>MAYVTPETNHRRIVALGAVGAVHGVMALAILTGFAGGMIQRIERHALKDWTFMPPPTPKPTTEPASKVPPRTQDTKPTPDVLLPQEPLPGSEVKIDLGPIVPAGGEIGPGPLLPTPTASASPTFTPRTAAPLGMPGMWVSPSDYPSSALHRGQQGVTGFELTISPDGRVRDCRITRSSGSADLDAATCARVSERARFNPARDEHGNPVVGRYANKIRWQIPE</sequence>
<dbReference type="STRING" id="1117702.AQZ52_01075"/>
<dbReference type="EMBL" id="LLZS01000001">
    <property type="protein sequence ID" value="KUR73595.1"/>
    <property type="molecule type" value="Genomic_DNA"/>
</dbReference>
<evidence type="ECO:0000256" key="4">
    <source>
        <dbReference type="ARBA" id="ARBA00022475"/>
    </source>
</evidence>
<dbReference type="RefSeq" id="WP_067906112.1">
    <property type="nucleotide sequence ID" value="NZ_KQ954244.1"/>
</dbReference>
<dbReference type="GO" id="GO:0005886">
    <property type="term" value="C:plasma membrane"/>
    <property type="evidence" value="ECO:0007669"/>
    <property type="project" value="UniProtKB-SubCell"/>
</dbReference>
<evidence type="ECO:0000256" key="1">
    <source>
        <dbReference type="ARBA" id="ARBA00004383"/>
    </source>
</evidence>
<feature type="domain" description="TonB C-terminal" evidence="12">
    <location>
        <begin position="129"/>
        <end position="222"/>
    </location>
</feature>
<evidence type="ECO:0000256" key="7">
    <source>
        <dbReference type="ARBA" id="ARBA00022927"/>
    </source>
</evidence>
<comment type="subcellular location">
    <subcellularLocation>
        <location evidence="1">Cell inner membrane</location>
        <topology evidence="1">Single-pass membrane protein</topology>
        <orientation evidence="1">Periplasmic side</orientation>
    </subcellularLocation>
</comment>
<keyword evidence="4" id="KW-1003">Cell membrane</keyword>
<dbReference type="InterPro" id="IPR037682">
    <property type="entry name" value="TonB_C"/>
</dbReference>
<reference evidence="13 14" key="1">
    <citation type="submission" date="2015-10" db="EMBL/GenBank/DDBJ databases">
        <title>Draft genome sequence of Novosphingobium fuchskuhlense DSM 25065 isolated from a surface water sample of the southwest basin of Lake Grosse Fuchskuhle.</title>
        <authorList>
            <person name="Ruckert C."/>
            <person name="Winkler A."/>
            <person name="Glaeser J."/>
            <person name="Grossart H.-P."/>
            <person name="Kalinowski J."/>
            <person name="Glaeser S."/>
        </authorList>
    </citation>
    <scope>NUCLEOTIDE SEQUENCE [LARGE SCALE GENOMIC DNA]</scope>
    <source>
        <strain evidence="13 14">FNE08-7</strain>
    </source>
</reference>
<dbReference type="InterPro" id="IPR051045">
    <property type="entry name" value="TonB-dependent_transducer"/>
</dbReference>
<dbReference type="OrthoDB" id="7585155at2"/>
<dbReference type="PROSITE" id="PS52015">
    <property type="entry name" value="TONB_CTD"/>
    <property type="match status" value="1"/>
</dbReference>
<protein>
    <recommendedName>
        <fullName evidence="12">TonB C-terminal domain-containing protein</fullName>
    </recommendedName>
</protein>
<proteinExistence type="inferred from homology"/>
<evidence type="ECO:0000256" key="9">
    <source>
        <dbReference type="ARBA" id="ARBA00023136"/>
    </source>
</evidence>
<comment type="caution">
    <text evidence="13">The sequence shown here is derived from an EMBL/GenBank/DDBJ whole genome shotgun (WGS) entry which is preliminary data.</text>
</comment>
<dbReference type="Proteomes" id="UP000058012">
    <property type="component" value="Unassembled WGS sequence"/>
</dbReference>
<name>A0A124JWQ8_9SPHN</name>
<dbReference type="SUPFAM" id="SSF74653">
    <property type="entry name" value="TolA/TonB C-terminal domain"/>
    <property type="match status" value="1"/>
</dbReference>
<keyword evidence="14" id="KW-1185">Reference proteome</keyword>
<evidence type="ECO:0000256" key="5">
    <source>
        <dbReference type="ARBA" id="ARBA00022519"/>
    </source>
</evidence>
<keyword evidence="5" id="KW-0997">Cell inner membrane</keyword>
<evidence type="ECO:0000256" key="6">
    <source>
        <dbReference type="ARBA" id="ARBA00022692"/>
    </source>
</evidence>
<keyword evidence="7" id="KW-0653">Protein transport</keyword>
<evidence type="ECO:0000256" key="10">
    <source>
        <dbReference type="SAM" id="MobiDB-lite"/>
    </source>
</evidence>
<keyword evidence="3" id="KW-0813">Transport</keyword>
<gene>
    <name evidence="13" type="ORF">AQZ52_01075</name>
</gene>
<dbReference type="GO" id="GO:0015031">
    <property type="term" value="P:protein transport"/>
    <property type="evidence" value="ECO:0007669"/>
    <property type="project" value="UniProtKB-KW"/>
</dbReference>
<accession>A0A124JWQ8</accession>
<evidence type="ECO:0000256" key="8">
    <source>
        <dbReference type="ARBA" id="ARBA00022989"/>
    </source>
</evidence>
<evidence type="ECO:0000256" key="2">
    <source>
        <dbReference type="ARBA" id="ARBA00006555"/>
    </source>
</evidence>
<evidence type="ECO:0000259" key="12">
    <source>
        <dbReference type="PROSITE" id="PS52015"/>
    </source>
</evidence>
<dbReference type="PANTHER" id="PTHR33446">
    <property type="entry name" value="PROTEIN TONB-RELATED"/>
    <property type="match status" value="1"/>
</dbReference>
<evidence type="ECO:0000313" key="14">
    <source>
        <dbReference type="Proteomes" id="UP000058012"/>
    </source>
</evidence>